<dbReference type="InterPro" id="IPR004111">
    <property type="entry name" value="Repressor_TetR_C"/>
</dbReference>
<keyword evidence="2 4" id="KW-0238">DNA-binding</keyword>
<evidence type="ECO:0000256" key="3">
    <source>
        <dbReference type="ARBA" id="ARBA00023163"/>
    </source>
</evidence>
<evidence type="ECO:0000259" key="6">
    <source>
        <dbReference type="PROSITE" id="PS50977"/>
    </source>
</evidence>
<feature type="DNA-binding region" description="H-T-H motif" evidence="4">
    <location>
        <begin position="132"/>
        <end position="151"/>
    </location>
</feature>
<keyword evidence="3" id="KW-0804">Transcription</keyword>
<name>A0ABT1KDV4_9ACTN</name>
<organism evidence="7 8">
    <name type="scientific">Nonomuraea roseoviolacea subsp. carminata</name>
    <dbReference type="NCBI Taxonomy" id="160689"/>
    <lineage>
        <taxon>Bacteria</taxon>
        <taxon>Bacillati</taxon>
        <taxon>Actinomycetota</taxon>
        <taxon>Actinomycetes</taxon>
        <taxon>Streptosporangiales</taxon>
        <taxon>Streptosporangiaceae</taxon>
        <taxon>Nonomuraea</taxon>
    </lineage>
</organism>
<dbReference type="PANTHER" id="PTHR30055">
    <property type="entry name" value="HTH-TYPE TRANSCRIPTIONAL REGULATOR RUTR"/>
    <property type="match status" value="1"/>
</dbReference>
<reference evidence="7 8" key="1">
    <citation type="submission" date="2022-06" db="EMBL/GenBank/DDBJ databases">
        <title>Sequencing the genomes of 1000 actinobacteria strains.</title>
        <authorList>
            <person name="Klenk H.-P."/>
        </authorList>
    </citation>
    <scope>NUCLEOTIDE SEQUENCE [LARGE SCALE GENOMIC DNA]</scope>
    <source>
        <strain evidence="7 8">DSM 44170</strain>
    </source>
</reference>
<dbReference type="PROSITE" id="PS50977">
    <property type="entry name" value="HTH_TETR_2"/>
    <property type="match status" value="1"/>
</dbReference>
<gene>
    <name evidence="7" type="ORF">HD595_008307</name>
</gene>
<dbReference type="PANTHER" id="PTHR30055:SF151">
    <property type="entry name" value="TRANSCRIPTIONAL REGULATORY PROTEIN"/>
    <property type="match status" value="1"/>
</dbReference>
<dbReference type="InterPro" id="IPR009057">
    <property type="entry name" value="Homeodomain-like_sf"/>
</dbReference>
<feature type="region of interest" description="Disordered" evidence="5">
    <location>
        <begin position="78"/>
        <end position="107"/>
    </location>
</feature>
<dbReference type="EMBL" id="JAMZEC010000001">
    <property type="protein sequence ID" value="MCP2352185.1"/>
    <property type="molecule type" value="Genomic_DNA"/>
</dbReference>
<feature type="region of interest" description="Disordered" evidence="5">
    <location>
        <begin position="1"/>
        <end position="39"/>
    </location>
</feature>
<dbReference type="SUPFAM" id="SSF48498">
    <property type="entry name" value="Tetracyclin repressor-like, C-terminal domain"/>
    <property type="match status" value="1"/>
</dbReference>
<keyword evidence="8" id="KW-1185">Reference proteome</keyword>
<sequence>MPPPVVVDTQLTGPAGGAAQLGEGPPMRRRSTPHRSGVPRAISLCRTEIFGTARGEVGGVVVFAGQGDARRSMALLWRGDGAGDRGDTRGQTRGQTRGEVRGRPGPKPGLSVGAIVAAAIEVADAEGMAALSMRAVGEQLGRTAMALYTYVPSKGELLDLMYDQALAELPGGYDLAAGRRAAVTAWARDLWALYLRHPWMLQVSQARPVLGPNEYATLETLLGLLRGTDLRPGAVRHVVGTLFAFVRGAAGTIAEARQAEAATGVTDERWWRDRAGLLAEVAPDFAARFPAVAWLESTPPESPAEEPAPGEPYMEQEARRMFEAGLALILAGLDATRHPSGPGAEVDTASA</sequence>
<dbReference type="Gene3D" id="1.10.10.60">
    <property type="entry name" value="Homeodomain-like"/>
    <property type="match status" value="1"/>
</dbReference>
<dbReference type="InterPro" id="IPR050109">
    <property type="entry name" value="HTH-type_TetR-like_transc_reg"/>
</dbReference>
<dbReference type="InterPro" id="IPR036271">
    <property type="entry name" value="Tet_transcr_reg_TetR-rel_C_sf"/>
</dbReference>
<accession>A0ABT1KDV4</accession>
<dbReference type="Gene3D" id="1.10.357.10">
    <property type="entry name" value="Tetracycline Repressor, domain 2"/>
    <property type="match status" value="1"/>
</dbReference>
<dbReference type="SUPFAM" id="SSF46689">
    <property type="entry name" value="Homeodomain-like"/>
    <property type="match status" value="1"/>
</dbReference>
<protein>
    <submittedName>
        <fullName evidence="7">AcrR family transcriptional regulator</fullName>
    </submittedName>
</protein>
<evidence type="ECO:0000313" key="8">
    <source>
        <dbReference type="Proteomes" id="UP001320766"/>
    </source>
</evidence>
<evidence type="ECO:0000256" key="4">
    <source>
        <dbReference type="PROSITE-ProRule" id="PRU00335"/>
    </source>
</evidence>
<evidence type="ECO:0000256" key="1">
    <source>
        <dbReference type="ARBA" id="ARBA00023015"/>
    </source>
</evidence>
<comment type="caution">
    <text evidence="7">The sequence shown here is derived from an EMBL/GenBank/DDBJ whole genome shotgun (WGS) entry which is preliminary data.</text>
</comment>
<dbReference type="Pfam" id="PF00440">
    <property type="entry name" value="TetR_N"/>
    <property type="match status" value="1"/>
</dbReference>
<feature type="domain" description="HTH tetR-type" evidence="6">
    <location>
        <begin position="109"/>
        <end position="169"/>
    </location>
</feature>
<keyword evidence="1" id="KW-0805">Transcription regulation</keyword>
<proteinExistence type="predicted"/>
<evidence type="ECO:0000256" key="2">
    <source>
        <dbReference type="ARBA" id="ARBA00023125"/>
    </source>
</evidence>
<feature type="compositionally biased region" description="Basic and acidic residues" evidence="5">
    <location>
        <begin position="81"/>
        <end position="102"/>
    </location>
</feature>
<dbReference type="Proteomes" id="UP001320766">
    <property type="component" value="Unassembled WGS sequence"/>
</dbReference>
<evidence type="ECO:0000313" key="7">
    <source>
        <dbReference type="EMBL" id="MCP2352185.1"/>
    </source>
</evidence>
<evidence type="ECO:0000256" key="5">
    <source>
        <dbReference type="SAM" id="MobiDB-lite"/>
    </source>
</evidence>
<dbReference type="InterPro" id="IPR001647">
    <property type="entry name" value="HTH_TetR"/>
</dbReference>
<dbReference type="Pfam" id="PF02909">
    <property type="entry name" value="TetR_C_1"/>
    <property type="match status" value="1"/>
</dbReference>